<dbReference type="EMBL" id="BART01012606">
    <property type="protein sequence ID" value="GAG83078.1"/>
    <property type="molecule type" value="Genomic_DNA"/>
</dbReference>
<gene>
    <name evidence="1" type="ORF">S01H4_26219</name>
</gene>
<sequence length="64" mass="7036">MQGVQVQCVEGSHDAIERSLLPTLVEEDADTDKDGKGAITKDNIIVEHDFSLGPWWPEETVDAV</sequence>
<name>X1BG43_9ZZZZ</name>
<accession>X1BG43</accession>
<comment type="caution">
    <text evidence="1">The sequence shown here is derived from an EMBL/GenBank/DDBJ whole genome shotgun (WGS) entry which is preliminary data.</text>
</comment>
<evidence type="ECO:0000313" key="1">
    <source>
        <dbReference type="EMBL" id="GAG83078.1"/>
    </source>
</evidence>
<reference evidence="1" key="1">
    <citation type="journal article" date="2014" name="Front. Microbiol.">
        <title>High frequency of phylogenetically diverse reductive dehalogenase-homologous genes in deep subseafloor sedimentary metagenomes.</title>
        <authorList>
            <person name="Kawai M."/>
            <person name="Futagami T."/>
            <person name="Toyoda A."/>
            <person name="Takaki Y."/>
            <person name="Nishi S."/>
            <person name="Hori S."/>
            <person name="Arai W."/>
            <person name="Tsubouchi T."/>
            <person name="Morono Y."/>
            <person name="Uchiyama I."/>
            <person name="Ito T."/>
            <person name="Fujiyama A."/>
            <person name="Inagaki F."/>
            <person name="Takami H."/>
        </authorList>
    </citation>
    <scope>NUCLEOTIDE SEQUENCE</scope>
    <source>
        <strain evidence="1">Expedition CK06-06</strain>
    </source>
</reference>
<organism evidence="1">
    <name type="scientific">marine sediment metagenome</name>
    <dbReference type="NCBI Taxonomy" id="412755"/>
    <lineage>
        <taxon>unclassified sequences</taxon>
        <taxon>metagenomes</taxon>
        <taxon>ecological metagenomes</taxon>
    </lineage>
</organism>
<proteinExistence type="predicted"/>
<protein>
    <submittedName>
        <fullName evidence="1">Uncharacterized protein</fullName>
    </submittedName>
</protein>
<feature type="non-terminal residue" evidence="1">
    <location>
        <position position="64"/>
    </location>
</feature>
<dbReference type="AlphaFoldDB" id="X1BG43"/>